<sequence length="215" mass="22370">ASTINTDGVDTFYSNNITIRNWSVTNGDDQISLKANTSNVVIENCHFYKGNGIAIGSIGQYLGEYEFVANVTANNVTKATRQMVAAAASATSTTSVSVLALHPSDGALTFTCRTAFTNLTVSNITQAVAAISQCATYINATGGCDTSRFQISNITWAGATGTVANKYIAQFQCSGVAPCPGISMSDIDVQTNVSSPVITCSNLVDPTGFDCTDAA</sequence>
<dbReference type="InterPro" id="IPR011050">
    <property type="entry name" value="Pectin_lyase_fold/virulence"/>
</dbReference>
<reference evidence="10 11" key="1">
    <citation type="submission" date="2019-02" db="EMBL/GenBank/DDBJ databases">
        <title>Genome sequencing of the rare red list fungi Hericium alpestre (H. flagellum).</title>
        <authorList>
            <person name="Buettner E."/>
            <person name="Kellner H."/>
        </authorList>
    </citation>
    <scope>NUCLEOTIDE SEQUENCE [LARGE SCALE GENOMIC DNA]</scope>
    <source>
        <strain evidence="10 11">DSM 108284</strain>
    </source>
</reference>
<protein>
    <recommendedName>
        <fullName evidence="12">Glycoside hydrolase family 28 protein</fullName>
    </recommendedName>
</protein>
<dbReference type="PANTHER" id="PTHR31736:SF8">
    <property type="entry name" value="PUTATIVE (AFU_ORTHOLOGUE AFUA_7G06410)-RELATED"/>
    <property type="match status" value="1"/>
</dbReference>
<keyword evidence="4" id="KW-0732">Signal</keyword>
<proteinExistence type="inferred from homology"/>
<dbReference type="Proteomes" id="UP000298061">
    <property type="component" value="Unassembled WGS sequence"/>
</dbReference>
<evidence type="ECO:0000313" key="10">
    <source>
        <dbReference type="EMBL" id="TFY73134.1"/>
    </source>
</evidence>
<evidence type="ECO:0000256" key="3">
    <source>
        <dbReference type="ARBA" id="ARBA00022525"/>
    </source>
</evidence>
<keyword evidence="8" id="KW-0961">Cell wall biogenesis/degradation</keyword>
<dbReference type="Pfam" id="PF00295">
    <property type="entry name" value="Glyco_hydro_28"/>
    <property type="match status" value="1"/>
</dbReference>
<evidence type="ECO:0000256" key="9">
    <source>
        <dbReference type="RuleBase" id="RU361169"/>
    </source>
</evidence>
<keyword evidence="7 9" id="KW-0326">Glycosidase</keyword>
<dbReference type="AlphaFoldDB" id="A0A4Y9ZF96"/>
<evidence type="ECO:0000256" key="7">
    <source>
        <dbReference type="ARBA" id="ARBA00023295"/>
    </source>
</evidence>
<dbReference type="GO" id="GO:0004650">
    <property type="term" value="F:polygalacturonase activity"/>
    <property type="evidence" value="ECO:0007669"/>
    <property type="project" value="InterPro"/>
</dbReference>
<keyword evidence="3" id="KW-0964">Secreted</keyword>
<comment type="subcellular location">
    <subcellularLocation>
        <location evidence="1">Secreted</location>
    </subcellularLocation>
</comment>
<comment type="caution">
    <text evidence="10">The sequence shown here is derived from an EMBL/GenBank/DDBJ whole genome shotgun (WGS) entry which is preliminary data.</text>
</comment>
<dbReference type="InterPro" id="IPR012334">
    <property type="entry name" value="Pectin_lyas_fold"/>
</dbReference>
<dbReference type="GO" id="GO:0071555">
    <property type="term" value="P:cell wall organization"/>
    <property type="evidence" value="ECO:0007669"/>
    <property type="project" value="UniProtKB-KW"/>
</dbReference>
<dbReference type="OrthoDB" id="187139at2759"/>
<evidence type="ECO:0000256" key="1">
    <source>
        <dbReference type="ARBA" id="ARBA00004613"/>
    </source>
</evidence>
<evidence type="ECO:0000256" key="8">
    <source>
        <dbReference type="ARBA" id="ARBA00023316"/>
    </source>
</evidence>
<evidence type="ECO:0000256" key="4">
    <source>
        <dbReference type="ARBA" id="ARBA00022729"/>
    </source>
</evidence>
<dbReference type="GO" id="GO:0005975">
    <property type="term" value="P:carbohydrate metabolic process"/>
    <property type="evidence" value="ECO:0007669"/>
    <property type="project" value="InterPro"/>
</dbReference>
<evidence type="ECO:0008006" key="12">
    <source>
        <dbReference type="Google" id="ProtNLM"/>
    </source>
</evidence>
<comment type="similarity">
    <text evidence="2 9">Belongs to the glycosyl hydrolase 28 family.</text>
</comment>
<dbReference type="EMBL" id="SFCI01003261">
    <property type="protein sequence ID" value="TFY73134.1"/>
    <property type="molecule type" value="Genomic_DNA"/>
</dbReference>
<dbReference type="InterPro" id="IPR000743">
    <property type="entry name" value="Glyco_hydro_28"/>
</dbReference>
<keyword evidence="6" id="KW-0325">Glycoprotein</keyword>
<accession>A0A4Y9ZF96</accession>
<evidence type="ECO:0000256" key="6">
    <source>
        <dbReference type="ARBA" id="ARBA00023180"/>
    </source>
</evidence>
<dbReference type="STRING" id="135208.A0A4Y9ZF96"/>
<dbReference type="SUPFAM" id="SSF51126">
    <property type="entry name" value="Pectin lyase-like"/>
    <property type="match status" value="1"/>
</dbReference>
<keyword evidence="5 9" id="KW-0378">Hydrolase</keyword>
<dbReference type="Gene3D" id="2.160.20.10">
    <property type="entry name" value="Single-stranded right-handed beta-helix, Pectin lyase-like"/>
    <property type="match status" value="1"/>
</dbReference>
<keyword evidence="11" id="KW-1185">Reference proteome</keyword>
<organism evidence="10 11">
    <name type="scientific">Hericium alpestre</name>
    <dbReference type="NCBI Taxonomy" id="135208"/>
    <lineage>
        <taxon>Eukaryota</taxon>
        <taxon>Fungi</taxon>
        <taxon>Dikarya</taxon>
        <taxon>Basidiomycota</taxon>
        <taxon>Agaricomycotina</taxon>
        <taxon>Agaricomycetes</taxon>
        <taxon>Russulales</taxon>
        <taxon>Hericiaceae</taxon>
        <taxon>Hericium</taxon>
    </lineage>
</organism>
<gene>
    <name evidence="10" type="ORF">EWM64_g10878</name>
</gene>
<dbReference type="GO" id="GO:0005576">
    <property type="term" value="C:extracellular region"/>
    <property type="evidence" value="ECO:0007669"/>
    <property type="project" value="UniProtKB-SubCell"/>
</dbReference>
<evidence type="ECO:0000256" key="2">
    <source>
        <dbReference type="ARBA" id="ARBA00008834"/>
    </source>
</evidence>
<feature type="non-terminal residue" evidence="10">
    <location>
        <position position="1"/>
    </location>
</feature>
<dbReference type="PANTHER" id="PTHR31736">
    <property type="match status" value="1"/>
</dbReference>
<evidence type="ECO:0000256" key="5">
    <source>
        <dbReference type="ARBA" id="ARBA00022801"/>
    </source>
</evidence>
<name>A0A4Y9ZF96_9AGAM</name>
<evidence type="ECO:0000313" key="11">
    <source>
        <dbReference type="Proteomes" id="UP000298061"/>
    </source>
</evidence>